<dbReference type="CDD" id="cd13848">
    <property type="entry name" value="CuRO_1_CopA"/>
    <property type="match status" value="1"/>
</dbReference>
<dbReference type="InterPro" id="IPR019546">
    <property type="entry name" value="TAT_signal_bac_arc"/>
</dbReference>
<dbReference type="InterPro" id="IPR008972">
    <property type="entry name" value="Cupredoxin"/>
</dbReference>
<dbReference type="EMBL" id="CP040602">
    <property type="protein sequence ID" value="QCU90983.1"/>
    <property type="molecule type" value="Genomic_DNA"/>
</dbReference>
<keyword evidence="9" id="KW-1185">Reference proteome</keyword>
<keyword evidence="4" id="KW-0186">Copper</keyword>
<sequence length="681" mass="76715">MKTNIQNNQLSRRQFVKGVTLASTAAALGAQIPRALANNEFISNNTEKFYPRQSLLSGTEFDLTIAEKRVNITGKTRVATLVNGSLPAPTLVFREGDTVTLRVKNELDVDSSIHWHGLILPTNMDGVPGFSFDGIKPGETYTYQFTIQQTGTYWYHSHSAYQEQTGVYGAIVILPKESEPVQSDYDYIVQLSDWSDTAPETIYANLKKMGDFYNIGQRTVGDFFNEVSEIGFAKAWENRKMWNTMKMTDRDISDVSGATYTYLMNGLSPNAHWRAQIEAGKKVRLRFINAAAMTFFDVRIPGIKMTVIAADGNLIQPVEVDEFRIGVAETYDVIVEPDSKQTAYAIFAQSIDRTGYAIGSLTTDANQIAETPEMDPLPILTMTDMGMDHSGHDMGSMNNNSMDHSGHDMESMNNSSMDHSGHDMSSMNNNTMDHSGHDMNSMNNHSDGHSDHNAPMAHETPDYSHALAMEKMKMGMDVSDVDHSKHSHNAQAMNVDLDSAVIPMDMNPQLPQIEVPRKEGPQIDMRAMGAKYRLDDPGVGLRNNGRRVLTYADLKNLYPTRHEPKPSKELVLHLTGNMERYMWSIDGIPFDEAPPLKFQYGERIRITFINDTMMNHPMHLHGVWSDLETGDENHIPRKHTIVVQPGAKISYRVTMDARGDWAFHCHMLYHMMGMFRRVQIR</sequence>
<dbReference type="CDD" id="cd13874">
    <property type="entry name" value="CuRO_2_CopA"/>
    <property type="match status" value="1"/>
</dbReference>
<dbReference type="InterPro" id="IPR001117">
    <property type="entry name" value="Cu-oxidase_2nd"/>
</dbReference>
<dbReference type="GO" id="GO:0016491">
    <property type="term" value="F:oxidoreductase activity"/>
    <property type="evidence" value="ECO:0007669"/>
    <property type="project" value="UniProtKB-KW"/>
</dbReference>
<dbReference type="InterPro" id="IPR011707">
    <property type="entry name" value="Cu-oxidase-like_N"/>
</dbReference>
<feature type="domain" description="Plastocyanin-like" evidence="5">
    <location>
        <begin position="248"/>
        <end position="356"/>
    </location>
</feature>
<dbReference type="PANTHER" id="PTHR11709">
    <property type="entry name" value="MULTI-COPPER OXIDASE"/>
    <property type="match status" value="1"/>
</dbReference>
<dbReference type="InterPro" id="IPR034282">
    <property type="entry name" value="CuRO_2_CopA"/>
</dbReference>
<feature type="domain" description="Plastocyanin-like" evidence="7">
    <location>
        <begin position="65"/>
        <end position="177"/>
    </location>
</feature>
<dbReference type="NCBIfam" id="TIGR01480">
    <property type="entry name" value="copper_res_A"/>
    <property type="match status" value="1"/>
</dbReference>
<dbReference type="InterPro" id="IPR011706">
    <property type="entry name" value="Cu-oxidase_C"/>
</dbReference>
<dbReference type="NCBIfam" id="TIGR01409">
    <property type="entry name" value="TAT_signal_seq"/>
    <property type="match status" value="1"/>
</dbReference>
<dbReference type="KEGG" id="thig:FE785_10285"/>
<dbReference type="OrthoDB" id="9757546at2"/>
<name>A0A4V1HI19_9GAMM</name>
<dbReference type="PROSITE" id="PS51318">
    <property type="entry name" value="TAT"/>
    <property type="match status" value="1"/>
</dbReference>
<dbReference type="Pfam" id="PF00394">
    <property type="entry name" value="Cu-oxidase"/>
    <property type="match status" value="1"/>
</dbReference>
<accession>A0A4V1HI19</accession>
<dbReference type="PANTHER" id="PTHR11709:SF394">
    <property type="entry name" value="FI03373P-RELATED"/>
    <property type="match status" value="1"/>
</dbReference>
<evidence type="ECO:0000256" key="1">
    <source>
        <dbReference type="ARBA" id="ARBA00022723"/>
    </source>
</evidence>
<keyword evidence="3" id="KW-0560">Oxidoreductase</keyword>
<keyword evidence="2" id="KW-0732">Signal</keyword>
<gene>
    <name evidence="8" type="ORF">FE785_10285</name>
</gene>
<keyword evidence="1" id="KW-0479">Metal-binding</keyword>
<dbReference type="Proteomes" id="UP000304864">
    <property type="component" value="Chromosome"/>
</dbReference>
<dbReference type="GO" id="GO:0042597">
    <property type="term" value="C:periplasmic space"/>
    <property type="evidence" value="ECO:0007669"/>
    <property type="project" value="InterPro"/>
</dbReference>
<evidence type="ECO:0000259" key="7">
    <source>
        <dbReference type="Pfam" id="PF07732"/>
    </source>
</evidence>
<evidence type="ECO:0000313" key="9">
    <source>
        <dbReference type="Proteomes" id="UP000304864"/>
    </source>
</evidence>
<dbReference type="GO" id="GO:0005507">
    <property type="term" value="F:copper ion binding"/>
    <property type="evidence" value="ECO:0007669"/>
    <property type="project" value="InterPro"/>
</dbReference>
<evidence type="ECO:0000259" key="5">
    <source>
        <dbReference type="Pfam" id="PF00394"/>
    </source>
</evidence>
<dbReference type="InterPro" id="IPR006376">
    <property type="entry name" value="Cu-R_CopA"/>
</dbReference>
<dbReference type="RefSeq" id="WP_138565657.1">
    <property type="nucleotide sequence ID" value="NZ_CP040602.1"/>
</dbReference>
<reference evidence="8 9" key="1">
    <citation type="submission" date="2019-05" db="EMBL/GenBank/DDBJ databases">
        <title>Thiomicrorhabdus sediminis sp. nov, a novel sulfur-oxidizing bacterium isolated from coastal sediment.</title>
        <authorList>
            <person name="Liu X."/>
        </authorList>
    </citation>
    <scope>NUCLEOTIDE SEQUENCE [LARGE SCALE GENOMIC DNA]</scope>
    <source>
        <strain evidence="8 9">G1</strain>
    </source>
</reference>
<dbReference type="InterPro" id="IPR006311">
    <property type="entry name" value="TAT_signal"/>
</dbReference>
<dbReference type="Pfam" id="PF07731">
    <property type="entry name" value="Cu-oxidase_2"/>
    <property type="match status" value="1"/>
</dbReference>
<feature type="domain" description="Plastocyanin-like" evidence="6">
    <location>
        <begin position="565"/>
        <end position="679"/>
    </location>
</feature>
<protein>
    <submittedName>
        <fullName evidence="8">Copper resistance system multicopper oxidase</fullName>
    </submittedName>
</protein>
<evidence type="ECO:0000313" key="8">
    <source>
        <dbReference type="EMBL" id="QCU90983.1"/>
    </source>
</evidence>
<organism evidence="8 9">
    <name type="scientific">Thiomicrorhabdus sediminis</name>
    <dbReference type="NCBI Taxonomy" id="2580412"/>
    <lineage>
        <taxon>Bacteria</taxon>
        <taxon>Pseudomonadati</taxon>
        <taxon>Pseudomonadota</taxon>
        <taxon>Gammaproteobacteria</taxon>
        <taxon>Thiotrichales</taxon>
        <taxon>Piscirickettsiaceae</taxon>
        <taxon>Thiomicrorhabdus</taxon>
    </lineage>
</organism>
<dbReference type="AlphaFoldDB" id="A0A4V1HI19"/>
<evidence type="ECO:0000259" key="6">
    <source>
        <dbReference type="Pfam" id="PF07731"/>
    </source>
</evidence>
<evidence type="ECO:0000256" key="2">
    <source>
        <dbReference type="ARBA" id="ARBA00022729"/>
    </source>
</evidence>
<dbReference type="CDD" id="cd13896">
    <property type="entry name" value="CuRO_3_CopA"/>
    <property type="match status" value="1"/>
</dbReference>
<dbReference type="Pfam" id="PF07732">
    <property type="entry name" value="Cu-oxidase_3"/>
    <property type="match status" value="1"/>
</dbReference>
<proteinExistence type="predicted"/>
<dbReference type="InterPro" id="IPR034284">
    <property type="entry name" value="CuRO_1_CopA"/>
</dbReference>
<dbReference type="InterPro" id="IPR034279">
    <property type="entry name" value="CuRO_3_CopA"/>
</dbReference>
<evidence type="ECO:0000256" key="3">
    <source>
        <dbReference type="ARBA" id="ARBA00023002"/>
    </source>
</evidence>
<dbReference type="InterPro" id="IPR045087">
    <property type="entry name" value="Cu-oxidase_fam"/>
</dbReference>
<evidence type="ECO:0000256" key="4">
    <source>
        <dbReference type="ARBA" id="ARBA00023008"/>
    </source>
</evidence>
<dbReference type="SUPFAM" id="SSF49503">
    <property type="entry name" value="Cupredoxins"/>
    <property type="match status" value="3"/>
</dbReference>
<dbReference type="Gene3D" id="2.60.40.420">
    <property type="entry name" value="Cupredoxins - blue copper proteins"/>
    <property type="match status" value="3"/>
</dbReference>